<feature type="compositionally biased region" description="Pro residues" evidence="1">
    <location>
        <begin position="14"/>
        <end position="32"/>
    </location>
</feature>
<evidence type="ECO:0000313" key="4">
    <source>
        <dbReference type="EMBL" id="ABC82143.1"/>
    </source>
</evidence>
<keyword evidence="2" id="KW-0472">Membrane</keyword>
<protein>
    <submittedName>
        <fullName evidence="4">Abortive infection protein</fullName>
    </submittedName>
</protein>
<dbReference type="Proteomes" id="UP000001935">
    <property type="component" value="Chromosome"/>
</dbReference>
<dbReference type="GO" id="GO:0004175">
    <property type="term" value="F:endopeptidase activity"/>
    <property type="evidence" value="ECO:0007669"/>
    <property type="project" value="UniProtKB-ARBA"/>
</dbReference>
<keyword evidence="2" id="KW-0812">Transmembrane</keyword>
<dbReference type="KEGG" id="ade:Adeh_2373"/>
<evidence type="ECO:0000313" key="5">
    <source>
        <dbReference type="Proteomes" id="UP000001935"/>
    </source>
</evidence>
<gene>
    <name evidence="4" type="ordered locus">Adeh_2373</name>
</gene>
<feature type="transmembrane region" description="Helical" evidence="2">
    <location>
        <begin position="45"/>
        <end position="64"/>
    </location>
</feature>
<proteinExistence type="predicted"/>
<name>Q2IKG6_ANADE</name>
<evidence type="ECO:0000256" key="2">
    <source>
        <dbReference type="SAM" id="Phobius"/>
    </source>
</evidence>
<dbReference type="HOGENOM" id="CLU_851634_0_0_7"/>
<dbReference type="EMBL" id="CP000251">
    <property type="protein sequence ID" value="ABC82143.1"/>
    <property type="molecule type" value="Genomic_DNA"/>
</dbReference>
<dbReference type="Pfam" id="PF02517">
    <property type="entry name" value="Rce1-like"/>
    <property type="match status" value="1"/>
</dbReference>
<feature type="transmembrane region" description="Helical" evidence="2">
    <location>
        <begin position="318"/>
        <end position="340"/>
    </location>
</feature>
<accession>Q2IKG6</accession>
<feature type="domain" description="CAAX prenyl protease 2/Lysostaphin resistance protein A-like" evidence="3">
    <location>
        <begin position="155"/>
        <end position="240"/>
    </location>
</feature>
<sequence length="359" mass="36217">MDPTRPGPSQGDAAPPPPPPPPSPALSPPPGEAAPAAAPFRKSGLAFFAVLLLLYGPGILAQQLHPAAGLAWSEVFVFLLPAFAAALGSNLRPVPYLGLGRPAGVPLALAALAGAAGFLVANALMFAWVEVLPPRITELFDVGRLFDTPGAERYAIAAAAALLAPVCEEIAFRGYLQRTVAIRRGPAAGLAAGTIFFALLHLDPVRLPALLLQGLLFGWLALRSGNTWNAVAAHAMNNALAAGAALAGAGSGADEAAASPAAGQMVATLVTGGVALALLLRAFRNATPPPPPAAAALERRDPVQPSLRFRLARLPQGIWATASLGMTLLAALALVVALGGGRHPPPAAPPGPAPTVPAP</sequence>
<keyword evidence="2" id="KW-1133">Transmembrane helix</keyword>
<feature type="transmembrane region" description="Helical" evidence="2">
    <location>
        <begin position="103"/>
        <end position="129"/>
    </location>
</feature>
<dbReference type="AlphaFoldDB" id="Q2IKG6"/>
<dbReference type="RefSeq" id="WP_011421425.1">
    <property type="nucleotide sequence ID" value="NC_007760.1"/>
</dbReference>
<dbReference type="InterPro" id="IPR003675">
    <property type="entry name" value="Rce1/LyrA-like_dom"/>
</dbReference>
<reference evidence="4" key="1">
    <citation type="submission" date="2006-01" db="EMBL/GenBank/DDBJ databases">
        <title>Complete sequence of Anaeromyxobacter dehalogenans 2CP-C.</title>
        <authorList>
            <consortium name="US DOE Joint Genome Institute"/>
            <person name="Copeland A."/>
            <person name="Lucas S."/>
            <person name="Lapidus A."/>
            <person name="Barry K."/>
            <person name="Detter J.C."/>
            <person name="Glavina T."/>
            <person name="Hammon N."/>
            <person name="Israni S."/>
            <person name="Pitluck S."/>
            <person name="Brettin T."/>
            <person name="Bruce D."/>
            <person name="Han C."/>
            <person name="Tapia R."/>
            <person name="Gilna P."/>
            <person name="Kiss H."/>
            <person name="Schmutz J."/>
            <person name="Larimer F."/>
            <person name="Land M."/>
            <person name="Kyrpides N."/>
            <person name="Anderson I."/>
            <person name="Sanford R.A."/>
            <person name="Ritalahti K.M."/>
            <person name="Thomas H.S."/>
            <person name="Kirby J.R."/>
            <person name="Zhulin I.B."/>
            <person name="Loeffler F.E."/>
            <person name="Richardson P."/>
        </authorList>
    </citation>
    <scope>NUCLEOTIDE SEQUENCE</scope>
    <source>
        <strain evidence="4">2CP-C</strain>
    </source>
</reference>
<feature type="transmembrane region" description="Helical" evidence="2">
    <location>
        <begin position="70"/>
        <end position="91"/>
    </location>
</feature>
<dbReference type="OrthoDB" id="158986at2"/>
<dbReference type="eggNOG" id="COG1266">
    <property type="taxonomic scope" value="Bacteria"/>
</dbReference>
<dbReference type="GO" id="GO:0080120">
    <property type="term" value="P:CAAX-box protein maturation"/>
    <property type="evidence" value="ECO:0007669"/>
    <property type="project" value="UniProtKB-ARBA"/>
</dbReference>
<feature type="transmembrane region" description="Helical" evidence="2">
    <location>
        <begin position="184"/>
        <end position="202"/>
    </location>
</feature>
<feature type="transmembrane region" description="Helical" evidence="2">
    <location>
        <begin position="261"/>
        <end position="280"/>
    </location>
</feature>
<evidence type="ECO:0000256" key="1">
    <source>
        <dbReference type="SAM" id="MobiDB-lite"/>
    </source>
</evidence>
<organism evidence="4 5">
    <name type="scientific">Anaeromyxobacter dehalogenans (strain 2CP-C)</name>
    <dbReference type="NCBI Taxonomy" id="290397"/>
    <lineage>
        <taxon>Bacteria</taxon>
        <taxon>Pseudomonadati</taxon>
        <taxon>Myxococcota</taxon>
        <taxon>Myxococcia</taxon>
        <taxon>Myxococcales</taxon>
        <taxon>Cystobacterineae</taxon>
        <taxon>Anaeromyxobacteraceae</taxon>
        <taxon>Anaeromyxobacter</taxon>
    </lineage>
</organism>
<evidence type="ECO:0000259" key="3">
    <source>
        <dbReference type="Pfam" id="PF02517"/>
    </source>
</evidence>
<dbReference type="STRING" id="290397.Adeh_2373"/>
<feature type="region of interest" description="Disordered" evidence="1">
    <location>
        <begin position="1"/>
        <end position="36"/>
    </location>
</feature>